<proteinExistence type="inferred from homology"/>
<comment type="caution">
    <text evidence="3">The sequence shown here is derived from an EMBL/GenBank/DDBJ whole genome shotgun (WGS) entry which is preliminary data.</text>
</comment>
<keyword evidence="2" id="KW-0503">Monooxygenase</keyword>
<evidence type="ECO:0000313" key="4">
    <source>
        <dbReference type="Proteomes" id="UP001183388"/>
    </source>
</evidence>
<gene>
    <name evidence="3" type="ORF">RM780_05240</name>
</gene>
<sequence>MERQSAVVLDPTGRDVPGEAAALRAAGQAVRVLLPGSVPAWAITGHALIKRLLTDSRISKDARQHWPEFMAGRIPETWPLYTWVAVRNMFTAYGPDHTRLRRLVAPAFTARRTRALLPRVEAITHGLLDAMAAAPAGEPTDLREAFTQPLPIQVICELYGVPEHLKPGLRRTMDSIFKTSVPPEEAAANYHELYRILAELVTLKRAEPADDLASALIQAREGDDRLSEQELLDTLLLVLSAGHETTVNLLGNAVHALLTHPGQLEMVLDGRVTWDAVIEETLRWAPSIASLPLRYAVEDVEIDEEVTIRQGEAILAVFAAAGTDPAQHGEDADRFDITRPAPEHLAFGHGAHYCLGAPLARAEARIALPALFARFPELALAEVAPPPIESFISHGREVLPVHLLGAGDRLRAAPAV</sequence>
<dbReference type="PANTHER" id="PTHR46696:SF1">
    <property type="entry name" value="CYTOCHROME P450 YJIB-RELATED"/>
    <property type="match status" value="1"/>
</dbReference>
<keyword evidence="4" id="KW-1185">Reference proteome</keyword>
<organism evidence="3 4">
    <name type="scientific">Streptomyces boetiae</name>
    <dbReference type="NCBI Taxonomy" id="3075541"/>
    <lineage>
        <taxon>Bacteria</taxon>
        <taxon>Bacillati</taxon>
        <taxon>Actinomycetota</taxon>
        <taxon>Actinomycetes</taxon>
        <taxon>Kitasatosporales</taxon>
        <taxon>Streptomycetaceae</taxon>
        <taxon>Streptomyces</taxon>
    </lineage>
</organism>
<dbReference type="EMBL" id="JAVREN010000005">
    <property type="protein sequence ID" value="MDT0306365.1"/>
    <property type="molecule type" value="Genomic_DNA"/>
</dbReference>
<dbReference type="PROSITE" id="PS00086">
    <property type="entry name" value="CYTOCHROME_P450"/>
    <property type="match status" value="1"/>
</dbReference>
<comment type="similarity">
    <text evidence="1 2">Belongs to the cytochrome P450 family.</text>
</comment>
<dbReference type="InterPro" id="IPR017972">
    <property type="entry name" value="Cyt_P450_CS"/>
</dbReference>
<dbReference type="CDD" id="cd11029">
    <property type="entry name" value="CYP107-like"/>
    <property type="match status" value="1"/>
</dbReference>
<keyword evidence="2" id="KW-0349">Heme</keyword>
<evidence type="ECO:0000313" key="3">
    <source>
        <dbReference type="EMBL" id="MDT0306365.1"/>
    </source>
</evidence>
<keyword evidence="2" id="KW-0560">Oxidoreductase</keyword>
<dbReference type="InterPro" id="IPR036396">
    <property type="entry name" value="Cyt_P450_sf"/>
</dbReference>
<dbReference type="Pfam" id="PF00067">
    <property type="entry name" value="p450"/>
    <property type="match status" value="2"/>
</dbReference>
<keyword evidence="2" id="KW-0408">Iron</keyword>
<dbReference type="SUPFAM" id="SSF48264">
    <property type="entry name" value="Cytochrome P450"/>
    <property type="match status" value="1"/>
</dbReference>
<protein>
    <submittedName>
        <fullName evidence="3">Cytochrome P450</fullName>
    </submittedName>
</protein>
<dbReference type="PRINTS" id="PR00359">
    <property type="entry name" value="BP450"/>
</dbReference>
<dbReference type="InterPro" id="IPR002397">
    <property type="entry name" value="Cyt_P450_B"/>
</dbReference>
<keyword evidence="2" id="KW-0479">Metal-binding</keyword>
<dbReference type="RefSeq" id="WP_311629287.1">
    <property type="nucleotide sequence ID" value="NZ_JAVREN010000005.1"/>
</dbReference>
<accession>A0ABU2L480</accession>
<dbReference type="PRINTS" id="PR00385">
    <property type="entry name" value="P450"/>
</dbReference>
<evidence type="ECO:0000256" key="1">
    <source>
        <dbReference type="ARBA" id="ARBA00010617"/>
    </source>
</evidence>
<name>A0ABU2L480_9ACTN</name>
<dbReference type="Proteomes" id="UP001183388">
    <property type="component" value="Unassembled WGS sequence"/>
</dbReference>
<dbReference type="InterPro" id="IPR001128">
    <property type="entry name" value="Cyt_P450"/>
</dbReference>
<evidence type="ECO:0000256" key="2">
    <source>
        <dbReference type="RuleBase" id="RU000461"/>
    </source>
</evidence>
<dbReference type="PANTHER" id="PTHR46696">
    <property type="entry name" value="P450, PUTATIVE (EUROFUNG)-RELATED"/>
    <property type="match status" value="1"/>
</dbReference>
<dbReference type="Gene3D" id="1.10.630.10">
    <property type="entry name" value="Cytochrome P450"/>
    <property type="match status" value="1"/>
</dbReference>
<reference evidence="4" key="1">
    <citation type="submission" date="2023-07" db="EMBL/GenBank/DDBJ databases">
        <title>30 novel species of actinomycetes from the DSMZ collection.</title>
        <authorList>
            <person name="Nouioui I."/>
        </authorList>
    </citation>
    <scope>NUCLEOTIDE SEQUENCE [LARGE SCALE GENOMIC DNA]</scope>
    <source>
        <strain evidence="4">DSM 44917</strain>
    </source>
</reference>